<organism evidence="2 3">
    <name type="scientific">Paraburkholderia agricolaris</name>
    <dbReference type="NCBI Taxonomy" id="2152888"/>
    <lineage>
        <taxon>Bacteria</taxon>
        <taxon>Pseudomonadati</taxon>
        <taxon>Pseudomonadota</taxon>
        <taxon>Betaproteobacteria</taxon>
        <taxon>Burkholderiales</taxon>
        <taxon>Burkholderiaceae</taxon>
        <taxon>Paraburkholderia</taxon>
    </lineage>
</organism>
<evidence type="ECO:0000313" key="2">
    <source>
        <dbReference type="EMBL" id="MFL9883178.1"/>
    </source>
</evidence>
<evidence type="ECO:0000256" key="1">
    <source>
        <dbReference type="SAM" id="Phobius"/>
    </source>
</evidence>
<name>A0ABW8ZJZ6_9BURK</name>
<dbReference type="Pfam" id="PF12553">
    <property type="entry name" value="DUF3742"/>
    <property type="match status" value="1"/>
</dbReference>
<dbReference type="InterPro" id="IPR022213">
    <property type="entry name" value="DUF3742"/>
</dbReference>
<keyword evidence="1" id="KW-1133">Transmembrane helix</keyword>
<gene>
    <name evidence="2" type="ORF">PQR66_09090</name>
</gene>
<protein>
    <submittedName>
        <fullName evidence="2">DUF3742 family protein</fullName>
    </submittedName>
</protein>
<dbReference type="Proteomes" id="UP001629249">
    <property type="component" value="Unassembled WGS sequence"/>
</dbReference>
<proteinExistence type="predicted"/>
<reference evidence="2 3" key="1">
    <citation type="journal article" date="2024" name="Chem. Sci.">
        <title>Discovery of megapolipeptins by genome mining of a Burkholderiales bacteria collection.</title>
        <authorList>
            <person name="Paulo B.S."/>
            <person name="Recchia M.J.J."/>
            <person name="Lee S."/>
            <person name="Fergusson C.H."/>
            <person name="Romanowski S.B."/>
            <person name="Hernandez A."/>
            <person name="Krull N."/>
            <person name="Liu D.Y."/>
            <person name="Cavanagh H."/>
            <person name="Bos A."/>
            <person name="Gray C.A."/>
            <person name="Murphy B.T."/>
            <person name="Linington R.G."/>
            <person name="Eustaquio A.S."/>
        </authorList>
    </citation>
    <scope>NUCLEOTIDE SEQUENCE [LARGE SCALE GENOMIC DNA]</scope>
    <source>
        <strain evidence="2 3">RL16-012-BIC-B</strain>
    </source>
</reference>
<comment type="caution">
    <text evidence="2">The sequence shown here is derived from an EMBL/GenBank/DDBJ whole genome shotgun (WGS) entry which is preliminary data.</text>
</comment>
<keyword evidence="1" id="KW-0472">Membrane</keyword>
<keyword evidence="3" id="KW-1185">Reference proteome</keyword>
<feature type="transmembrane region" description="Helical" evidence="1">
    <location>
        <begin position="50"/>
        <end position="81"/>
    </location>
</feature>
<evidence type="ECO:0000313" key="3">
    <source>
        <dbReference type="Proteomes" id="UP001629249"/>
    </source>
</evidence>
<accession>A0ABW8ZJZ6</accession>
<dbReference type="EMBL" id="JAQQFN010000005">
    <property type="protein sequence ID" value="MFL9883178.1"/>
    <property type="molecule type" value="Genomic_DNA"/>
</dbReference>
<keyword evidence="1" id="KW-0812">Transmembrane</keyword>
<sequence length="120" mass="13422">MHPMTHVSTAERAGRAFGRASHAAERAEARVVDGLMRCGFSRTVARVVLWIARLVVFGVLLYVAFWLAFLAAFAMAAAWVARNADWEEDKQPEWRNGLLGFGLYHPDGSRIDPHDPDDEV</sequence>
<dbReference type="RefSeq" id="WP_408326351.1">
    <property type="nucleotide sequence ID" value="NZ_JAQQFH010000002.1"/>
</dbReference>